<sequence length="109" mass="12738">MWLSKKHAISLASQVIGTVADNLNVLAGVAESDGEYYYVWQAPNGGQLYYPVNEETILLQAKNLNQSELMKYIKFSLFVRYNDGFWQQDTNWNDDDWNFFSNLRLYLNI</sequence>
<evidence type="ECO:0000313" key="1">
    <source>
        <dbReference type="EMBL" id="AJT51571.1"/>
    </source>
</evidence>
<dbReference type="KEGG" id="lmu:LBLM1_11105"/>
<dbReference type="Proteomes" id="UP000003645">
    <property type="component" value="Plasmid pLM1"/>
</dbReference>
<keyword evidence="1" id="KW-0614">Plasmid</keyword>
<organism evidence="1 2">
    <name type="scientific">Limosilactobacillus mucosae LM1</name>
    <dbReference type="NCBI Taxonomy" id="1130798"/>
    <lineage>
        <taxon>Bacteria</taxon>
        <taxon>Bacillati</taxon>
        <taxon>Bacillota</taxon>
        <taxon>Bacilli</taxon>
        <taxon>Lactobacillales</taxon>
        <taxon>Lactobacillaceae</taxon>
        <taxon>Limosilactobacillus</taxon>
    </lineage>
</organism>
<dbReference type="EMBL" id="CP011014">
    <property type="protein sequence ID" value="AJT51571.1"/>
    <property type="molecule type" value="Genomic_DNA"/>
</dbReference>
<dbReference type="HOGENOM" id="CLU_2180497_0_0_9"/>
<protein>
    <submittedName>
        <fullName evidence="1">Uncharacterized protein</fullName>
    </submittedName>
</protein>
<proteinExistence type="predicted"/>
<accession>A0A0D4CNW9</accession>
<reference evidence="1 2" key="1">
    <citation type="journal article" date="2012" name="J. Bacteriol.">
        <title>Genome sequence of Lactobacillus mucosae LM1, isolated from piglet feces.</title>
        <authorList>
            <person name="Lee J.H."/>
            <person name="Valeriano V.D."/>
            <person name="Shin Y.R."/>
            <person name="Chae J.P."/>
            <person name="Kim G.B."/>
            <person name="Ham J.S."/>
            <person name="Chun J."/>
            <person name="Kang D.K."/>
        </authorList>
    </citation>
    <scope>NUCLEOTIDE SEQUENCE [LARGE SCALE GENOMIC DNA]</scope>
    <source>
        <strain evidence="1 2">LM1</strain>
        <plasmid evidence="1">pLM1</plasmid>
    </source>
</reference>
<evidence type="ECO:0000313" key="2">
    <source>
        <dbReference type="Proteomes" id="UP000003645"/>
    </source>
</evidence>
<dbReference type="RefSeq" id="WP_039946370.1">
    <property type="nucleotide sequence ID" value="NZ_CP011014.1"/>
</dbReference>
<gene>
    <name evidence="1" type="ORF">LBLM1_11105</name>
</gene>
<name>A0A0D4CNW9_LIMMU</name>
<keyword evidence="2" id="KW-1185">Reference proteome</keyword>
<geneLocation type="plasmid" evidence="1 2">
    <name>pLM1</name>
</geneLocation>
<dbReference type="AlphaFoldDB" id="A0A0D4CNW9"/>